<keyword evidence="6" id="KW-0539">Nucleus</keyword>
<dbReference type="Pfam" id="PF17035">
    <property type="entry name" value="BET"/>
    <property type="match status" value="1"/>
</dbReference>
<feature type="compositionally biased region" description="Low complexity" evidence="9">
    <location>
        <begin position="137"/>
        <end position="151"/>
    </location>
</feature>
<proteinExistence type="predicted"/>
<accession>A0A396GY21</accession>
<feature type="region of interest" description="Disordered" evidence="9">
    <location>
        <begin position="764"/>
        <end position="825"/>
    </location>
</feature>
<sequence>MENNRVGGGYFGNPVGESEGSSGQIDTEITVSEDSTGPSKKSISLNSIRHRHRRGAFGAPIQLLPLSKLSPIERRGLKQRLRSEIEQVRQLQKRIELQRSNGVTLSSSSDILSCSGGGGGGGGNNGNPVGDSRKKSVSSSLPGSKSKLSGKINKARGWNRGTSGKFEAPVQTRSPTMANSLLMKDCESLLTRLMTHQYGWVFNTPVDVVKLNLPDYFTIIKEPMDLGTIKSKIDARAYSDPLEFAGDVRLTFSNAMTYNPPGNDVYIMADTLRKFFEVRWKTIEKKLPRSDALPLHTKSNPRQDVKTNRPKPPSKKRKIVSLPPQPQVITPSMPGMSDQDKHNLGRQLESLLGEIPVHIIDFLKEHSSNGRECGEDEIEIDIDVLNDDTLFTLRKLLDDFLQEKQKNQENVEECVIEVLNDSGPSNSSLQPFKGNDLADEVDIGGNEPPVSSYPHGKVEKDIVGNEPPVSSDPNVKVENDISVNDPPVSSNPNVKVENDISVNDPPVSSDPDVKVEKDAGGSVPPVLNNPDVKVEKDATCRTNNCPSPDHSKDPDSSSSSDSETDDVKASPINGAKVPEIMGSKAQLEEKIRAADTLERNQSVSGLDQVEDNSQDKRNSFDSDCQQDGDSGPSERQVSPDKLYRVAILKNRFVDTILKAREKTLAQGENGDPEKLRLEREKLEMEQRKEKARLQAEAKAAEDARKQADAEAAAEAAAEARRKRDLEREAARQALTQMEKTVEINENSRFLEDLERLRAVPAEQLPISVDETSPDHSEDGLGSFKFGNSNPLEQLGLYMKVDDEDEEGEPHSVPNPVNDVEEGEID</sequence>
<gene>
    <name evidence="12" type="ORF">MtrunA17_Chr7g0230041</name>
</gene>
<keyword evidence="5" id="KW-0804">Transcription</keyword>
<feature type="compositionally biased region" description="Gly residues" evidence="9">
    <location>
        <begin position="1"/>
        <end position="11"/>
    </location>
</feature>
<evidence type="ECO:0000259" key="10">
    <source>
        <dbReference type="PROSITE" id="PS50014"/>
    </source>
</evidence>
<evidence type="ECO:0000256" key="4">
    <source>
        <dbReference type="ARBA" id="ARBA00023117"/>
    </source>
</evidence>
<reference evidence="12" key="1">
    <citation type="journal article" date="2018" name="Nat. Plants">
        <title>Whole-genome landscape of Medicago truncatula symbiotic genes.</title>
        <authorList>
            <person name="Pecrix Y."/>
            <person name="Gamas P."/>
            <person name="Carrere S."/>
        </authorList>
    </citation>
    <scope>NUCLEOTIDE SEQUENCE</scope>
    <source>
        <tissue evidence="12">Leaves</tissue>
    </source>
</reference>
<feature type="compositionally biased region" description="Basic and acidic residues" evidence="9">
    <location>
        <begin position="671"/>
        <end position="708"/>
    </location>
</feature>
<evidence type="ECO:0000256" key="3">
    <source>
        <dbReference type="ARBA" id="ARBA00023054"/>
    </source>
</evidence>
<dbReference type="InterPro" id="IPR038336">
    <property type="entry name" value="NET_sf"/>
</dbReference>
<dbReference type="Gene3D" id="1.20.1270.220">
    <property type="match status" value="1"/>
</dbReference>
<comment type="subcellular location">
    <subcellularLocation>
        <location evidence="1">Nucleus</location>
    </subcellularLocation>
</comment>
<dbReference type="InterPro" id="IPR037377">
    <property type="entry name" value="GTE_bromo"/>
</dbReference>
<dbReference type="PRINTS" id="PR00503">
    <property type="entry name" value="BROMODOMAIN"/>
</dbReference>
<dbReference type="CDD" id="cd05506">
    <property type="entry name" value="Bromo_plant1"/>
    <property type="match status" value="1"/>
</dbReference>
<feature type="domain" description="NET" evidence="11">
    <location>
        <begin position="326"/>
        <end position="408"/>
    </location>
</feature>
<dbReference type="PANTHER" id="PTHR46136:SF1">
    <property type="entry name" value="TRANSCRIPTION FACTOR GTE11-RELATED"/>
    <property type="match status" value="1"/>
</dbReference>
<dbReference type="GO" id="GO:0005634">
    <property type="term" value="C:nucleus"/>
    <property type="evidence" value="ECO:0007669"/>
    <property type="project" value="UniProtKB-SubCell"/>
</dbReference>
<feature type="compositionally biased region" description="Gly residues" evidence="9">
    <location>
        <begin position="115"/>
        <end position="125"/>
    </location>
</feature>
<feature type="coiled-coil region" evidence="8">
    <location>
        <begin position="74"/>
        <end position="101"/>
    </location>
</feature>
<dbReference type="OrthoDB" id="21449at2759"/>
<evidence type="ECO:0000256" key="8">
    <source>
        <dbReference type="SAM" id="Coils"/>
    </source>
</evidence>
<evidence type="ECO:0000256" key="5">
    <source>
        <dbReference type="ARBA" id="ARBA00023163"/>
    </source>
</evidence>
<evidence type="ECO:0000313" key="12">
    <source>
        <dbReference type="EMBL" id="RHN45368.1"/>
    </source>
</evidence>
<protein>
    <submittedName>
        <fullName evidence="12">Putative chromatin remodeler Bromodomain family</fullName>
    </submittedName>
</protein>
<feature type="compositionally biased region" description="Polar residues" evidence="9">
    <location>
        <begin position="19"/>
        <end position="42"/>
    </location>
</feature>
<comment type="caution">
    <text evidence="12">The sequence shown here is derived from an EMBL/GenBank/DDBJ whole genome shotgun (WGS) entry which is preliminary data.</text>
</comment>
<feature type="region of interest" description="Disordered" evidence="9">
    <location>
        <begin position="291"/>
        <end position="340"/>
    </location>
</feature>
<organism evidence="12">
    <name type="scientific">Medicago truncatula</name>
    <name type="common">Barrel medic</name>
    <name type="synonym">Medicago tribuloides</name>
    <dbReference type="NCBI Taxonomy" id="3880"/>
    <lineage>
        <taxon>Eukaryota</taxon>
        <taxon>Viridiplantae</taxon>
        <taxon>Streptophyta</taxon>
        <taxon>Embryophyta</taxon>
        <taxon>Tracheophyta</taxon>
        <taxon>Spermatophyta</taxon>
        <taxon>Magnoliopsida</taxon>
        <taxon>eudicotyledons</taxon>
        <taxon>Gunneridae</taxon>
        <taxon>Pentapetalae</taxon>
        <taxon>rosids</taxon>
        <taxon>fabids</taxon>
        <taxon>Fabales</taxon>
        <taxon>Fabaceae</taxon>
        <taxon>Papilionoideae</taxon>
        <taxon>50 kb inversion clade</taxon>
        <taxon>NPAAA clade</taxon>
        <taxon>Hologalegina</taxon>
        <taxon>IRL clade</taxon>
        <taxon>Trifolieae</taxon>
        <taxon>Medicago</taxon>
    </lineage>
</organism>
<dbReference type="Proteomes" id="UP000265566">
    <property type="component" value="Chromosome 7"/>
</dbReference>
<dbReference type="SMART" id="SM00297">
    <property type="entry name" value="BROMO"/>
    <property type="match status" value="1"/>
</dbReference>
<dbReference type="Pfam" id="PF00439">
    <property type="entry name" value="Bromodomain"/>
    <property type="match status" value="1"/>
</dbReference>
<evidence type="ECO:0000256" key="6">
    <source>
        <dbReference type="ARBA" id="ARBA00023242"/>
    </source>
</evidence>
<dbReference type="InterPro" id="IPR052442">
    <property type="entry name" value="Env_Response_Regulator"/>
</dbReference>
<evidence type="ECO:0000256" key="9">
    <source>
        <dbReference type="SAM" id="MobiDB-lite"/>
    </source>
</evidence>
<dbReference type="EMBL" id="PSQE01000007">
    <property type="protein sequence ID" value="RHN45368.1"/>
    <property type="molecule type" value="Genomic_DNA"/>
</dbReference>
<dbReference type="AlphaFoldDB" id="A0A396GY21"/>
<dbReference type="Gramene" id="rna39658">
    <property type="protein sequence ID" value="RHN45368.1"/>
    <property type="gene ID" value="gene39658"/>
</dbReference>
<keyword evidence="3 8" id="KW-0175">Coiled coil</keyword>
<name>A0A396GY21_MEDTR</name>
<feature type="region of interest" description="Disordered" evidence="9">
    <location>
        <begin position="106"/>
        <end position="172"/>
    </location>
</feature>
<dbReference type="InterPro" id="IPR001487">
    <property type="entry name" value="Bromodomain"/>
</dbReference>
<evidence type="ECO:0000256" key="1">
    <source>
        <dbReference type="ARBA" id="ARBA00004123"/>
    </source>
</evidence>
<feature type="compositionally biased region" description="Basic residues" evidence="9">
    <location>
        <begin position="308"/>
        <end position="319"/>
    </location>
</feature>
<dbReference type="PROSITE" id="PS51525">
    <property type="entry name" value="NET"/>
    <property type="match status" value="1"/>
</dbReference>
<keyword evidence="4 7" id="KW-0103">Bromodomain</keyword>
<evidence type="ECO:0000256" key="7">
    <source>
        <dbReference type="PROSITE-ProRule" id="PRU00035"/>
    </source>
</evidence>
<feature type="compositionally biased region" description="Basic and acidic residues" evidence="9">
    <location>
        <begin position="586"/>
        <end position="598"/>
    </location>
</feature>
<feature type="region of interest" description="Disordered" evidence="9">
    <location>
        <begin position="1"/>
        <end position="42"/>
    </location>
</feature>
<feature type="region of interest" description="Disordered" evidence="9">
    <location>
        <begin position="662"/>
        <end position="739"/>
    </location>
</feature>
<keyword evidence="2" id="KW-0805">Transcription regulation</keyword>
<feature type="compositionally biased region" description="Basic and acidic residues" evidence="9">
    <location>
        <begin position="717"/>
        <end position="730"/>
    </location>
</feature>
<evidence type="ECO:0000256" key="2">
    <source>
        <dbReference type="ARBA" id="ARBA00023015"/>
    </source>
</evidence>
<dbReference type="SUPFAM" id="SSF47370">
    <property type="entry name" value="Bromodomain"/>
    <property type="match status" value="1"/>
</dbReference>
<dbReference type="InterPro" id="IPR027353">
    <property type="entry name" value="NET_dom"/>
</dbReference>
<evidence type="ECO:0000259" key="11">
    <source>
        <dbReference type="PROSITE" id="PS51525"/>
    </source>
</evidence>
<dbReference type="InterPro" id="IPR036427">
    <property type="entry name" value="Bromodomain-like_sf"/>
</dbReference>
<feature type="compositionally biased region" description="Polar residues" evidence="9">
    <location>
        <begin position="621"/>
        <end position="636"/>
    </location>
</feature>
<dbReference type="Gene3D" id="1.20.920.10">
    <property type="entry name" value="Bromodomain-like"/>
    <property type="match status" value="1"/>
</dbReference>
<dbReference type="PANTHER" id="PTHR46136">
    <property type="entry name" value="TRANSCRIPTION FACTOR GTE8"/>
    <property type="match status" value="1"/>
</dbReference>
<feature type="domain" description="Bromo" evidence="10">
    <location>
        <begin position="194"/>
        <end position="266"/>
    </location>
</feature>
<feature type="region of interest" description="Disordered" evidence="9">
    <location>
        <begin position="421"/>
        <end position="641"/>
    </location>
</feature>
<dbReference type="PROSITE" id="PS50014">
    <property type="entry name" value="BROMODOMAIN_2"/>
    <property type="match status" value="1"/>
</dbReference>